<comment type="caution">
    <text evidence="3">The sequence shown here is derived from an EMBL/GenBank/DDBJ whole genome shotgun (WGS) entry which is preliminary data.</text>
</comment>
<proteinExistence type="predicted"/>
<feature type="signal peptide" evidence="2">
    <location>
        <begin position="1"/>
        <end position="15"/>
    </location>
</feature>
<dbReference type="AlphaFoldDB" id="A0AAD3TL29"/>
<protein>
    <submittedName>
        <fullName evidence="3">Uncharacterized protein</fullName>
    </submittedName>
</protein>
<feature type="region of interest" description="Disordered" evidence="1">
    <location>
        <begin position="93"/>
        <end position="126"/>
    </location>
</feature>
<dbReference type="EMBL" id="BSYO01000046">
    <property type="protein sequence ID" value="GMH31955.1"/>
    <property type="molecule type" value="Genomic_DNA"/>
</dbReference>
<evidence type="ECO:0000256" key="1">
    <source>
        <dbReference type="SAM" id="MobiDB-lite"/>
    </source>
</evidence>
<feature type="chain" id="PRO_5042265439" evidence="2">
    <location>
        <begin position="16"/>
        <end position="216"/>
    </location>
</feature>
<accession>A0AAD3TL29</accession>
<evidence type="ECO:0000313" key="3">
    <source>
        <dbReference type="EMBL" id="GMH31955.1"/>
    </source>
</evidence>
<keyword evidence="4" id="KW-1185">Reference proteome</keyword>
<sequence length="216" mass="23406">MLMLLLGLVDPMVLAVHGVADPGWCVVDALLAFCGSGMMLALGDGVAGLLFQQEALHLTTTTFAVKQQIQSWIQQKQQHPRNRASHPGHINQILLTNQPEPGSNGASASSGSIQHSSQNSNTSRSAPPISLQLTARAAFQANIIVDPSESTIQKRERRKVAATIHTCPDIPHGGQYEDTDRPRCHIAQIGMVNNHTKKDKVPIGQKHQAQRKSNKP</sequence>
<reference evidence="3" key="1">
    <citation type="submission" date="2023-05" db="EMBL/GenBank/DDBJ databases">
        <title>Nepenthes gracilis genome sequencing.</title>
        <authorList>
            <person name="Fukushima K."/>
        </authorList>
    </citation>
    <scope>NUCLEOTIDE SEQUENCE</scope>
    <source>
        <strain evidence="3">SING2019-196</strain>
    </source>
</reference>
<organism evidence="3 4">
    <name type="scientific">Nepenthes gracilis</name>
    <name type="common">Slender pitcher plant</name>
    <dbReference type="NCBI Taxonomy" id="150966"/>
    <lineage>
        <taxon>Eukaryota</taxon>
        <taxon>Viridiplantae</taxon>
        <taxon>Streptophyta</taxon>
        <taxon>Embryophyta</taxon>
        <taxon>Tracheophyta</taxon>
        <taxon>Spermatophyta</taxon>
        <taxon>Magnoliopsida</taxon>
        <taxon>eudicotyledons</taxon>
        <taxon>Gunneridae</taxon>
        <taxon>Pentapetalae</taxon>
        <taxon>Caryophyllales</taxon>
        <taxon>Nepenthaceae</taxon>
        <taxon>Nepenthes</taxon>
    </lineage>
</organism>
<keyword evidence="2" id="KW-0732">Signal</keyword>
<evidence type="ECO:0000256" key="2">
    <source>
        <dbReference type="SAM" id="SignalP"/>
    </source>
</evidence>
<name>A0AAD3TL29_NEPGR</name>
<dbReference type="Proteomes" id="UP001279734">
    <property type="component" value="Unassembled WGS sequence"/>
</dbReference>
<feature type="region of interest" description="Disordered" evidence="1">
    <location>
        <begin position="195"/>
        <end position="216"/>
    </location>
</feature>
<evidence type="ECO:0000313" key="4">
    <source>
        <dbReference type="Proteomes" id="UP001279734"/>
    </source>
</evidence>
<gene>
    <name evidence="3" type="ORF">Nepgr_033799</name>
</gene>
<feature type="compositionally biased region" description="Low complexity" evidence="1">
    <location>
        <begin position="102"/>
        <end position="121"/>
    </location>
</feature>